<keyword evidence="3" id="KW-0378">Hydrolase</keyword>
<gene>
    <name evidence="3" type="primary">bcrC</name>
    <name evidence="3" type="ORF">SAMEA44547418_00956</name>
</gene>
<dbReference type="PANTHER" id="PTHR14969:SF13">
    <property type="entry name" value="AT30094P"/>
    <property type="match status" value="1"/>
</dbReference>
<reference evidence="3 4" key="1">
    <citation type="submission" date="2017-06" db="EMBL/GenBank/DDBJ databases">
        <authorList>
            <consortium name="Pathogen Informatics"/>
        </authorList>
    </citation>
    <scope>NUCLEOTIDE SEQUENCE [LARGE SCALE GENOMIC DNA]</scope>
    <source>
        <strain evidence="3 4">NCTC12018</strain>
    </source>
</reference>
<dbReference type="GO" id="GO:0050380">
    <property type="term" value="F:undecaprenyl-diphosphatase activity"/>
    <property type="evidence" value="ECO:0007669"/>
    <property type="project" value="UniProtKB-EC"/>
</dbReference>
<dbReference type="CDD" id="cd01610">
    <property type="entry name" value="PAP2_like"/>
    <property type="match status" value="1"/>
</dbReference>
<dbReference type="Pfam" id="PF01569">
    <property type="entry name" value="PAP2"/>
    <property type="match status" value="1"/>
</dbReference>
<keyword evidence="1" id="KW-0812">Transmembrane</keyword>
<name>A0A239Z1V4_9FIRM</name>
<dbReference type="SMART" id="SM00014">
    <property type="entry name" value="acidPPc"/>
    <property type="match status" value="1"/>
</dbReference>
<feature type="transmembrane region" description="Helical" evidence="1">
    <location>
        <begin position="20"/>
        <end position="47"/>
    </location>
</feature>
<dbReference type="InterPro" id="IPR036938">
    <property type="entry name" value="PAP2/HPO_sf"/>
</dbReference>
<accession>A0A239Z1V4</accession>
<dbReference type="KEGG" id="vrm:44547418_00956"/>
<evidence type="ECO:0000313" key="3">
    <source>
        <dbReference type="EMBL" id="SNV65115.1"/>
    </source>
</evidence>
<dbReference type="EMBL" id="LT906470">
    <property type="protein sequence ID" value="SNV65115.1"/>
    <property type="molecule type" value="Genomic_DNA"/>
</dbReference>
<evidence type="ECO:0000256" key="1">
    <source>
        <dbReference type="SAM" id="Phobius"/>
    </source>
</evidence>
<dbReference type="Gene3D" id="1.20.144.10">
    <property type="entry name" value="Phosphatidic acid phosphatase type 2/haloperoxidase"/>
    <property type="match status" value="1"/>
</dbReference>
<keyword evidence="1" id="KW-0472">Membrane</keyword>
<evidence type="ECO:0000313" key="4">
    <source>
        <dbReference type="Proteomes" id="UP000214973"/>
    </source>
</evidence>
<dbReference type="EC" id="3.6.1.27" evidence="3"/>
<feature type="domain" description="Phosphatidic acid phosphatase type 2/haloperoxidase" evidence="2">
    <location>
        <begin position="57"/>
        <end position="178"/>
    </location>
</feature>
<feature type="transmembrane region" description="Helical" evidence="1">
    <location>
        <begin position="136"/>
        <end position="157"/>
    </location>
</feature>
<dbReference type="RefSeq" id="WP_095065925.1">
    <property type="nucleotide sequence ID" value="NZ_LT906470.1"/>
</dbReference>
<feature type="transmembrane region" description="Helical" evidence="1">
    <location>
        <begin position="54"/>
        <end position="72"/>
    </location>
</feature>
<dbReference type="InterPro" id="IPR000326">
    <property type="entry name" value="PAP2/HPO"/>
</dbReference>
<sequence length="205" mass="23111">MDAILQFDHNLIFYVHDHLVYSFLTPIMAFLSKITGSGILWIIIALLLMIQKKYRVLGIAIIIALGFVLIIGDQGLKPHVARLRPFVDFPEVTVPSISALPLANTYSFPSGHTFGSFASAMTIYLGLGQIAPQKRYLGIIALIVSLIVGFSRVYLFAHYPTDVLTSLVLGIIIGCIAWKLARIGWDWWTNRHKDVEYEPYTFKRK</sequence>
<keyword evidence="4" id="KW-1185">Reference proteome</keyword>
<dbReference type="Proteomes" id="UP000214973">
    <property type="component" value="Chromosome 1"/>
</dbReference>
<feature type="transmembrane region" description="Helical" evidence="1">
    <location>
        <begin position="163"/>
        <end position="181"/>
    </location>
</feature>
<evidence type="ECO:0000259" key="2">
    <source>
        <dbReference type="SMART" id="SM00014"/>
    </source>
</evidence>
<dbReference type="SUPFAM" id="SSF48317">
    <property type="entry name" value="Acid phosphatase/Vanadium-dependent haloperoxidase"/>
    <property type="match status" value="1"/>
</dbReference>
<proteinExistence type="predicted"/>
<dbReference type="AlphaFoldDB" id="A0A239Z1V4"/>
<keyword evidence="1" id="KW-1133">Transmembrane helix</keyword>
<feature type="transmembrane region" description="Helical" evidence="1">
    <location>
        <begin position="106"/>
        <end position="127"/>
    </location>
</feature>
<protein>
    <submittedName>
        <fullName evidence="3">Undecaprenyl-diphosphatase BcrC</fullName>
        <ecNumber evidence="3">3.6.1.27</ecNumber>
    </submittedName>
</protein>
<dbReference type="PANTHER" id="PTHR14969">
    <property type="entry name" value="SPHINGOSINE-1-PHOSPHATE PHOSPHOHYDROLASE"/>
    <property type="match status" value="1"/>
</dbReference>
<organism evidence="3 4">
    <name type="scientific">Veillonella rodentium</name>
    <dbReference type="NCBI Taxonomy" id="248315"/>
    <lineage>
        <taxon>Bacteria</taxon>
        <taxon>Bacillati</taxon>
        <taxon>Bacillota</taxon>
        <taxon>Negativicutes</taxon>
        <taxon>Veillonellales</taxon>
        <taxon>Veillonellaceae</taxon>
        <taxon>Veillonella</taxon>
    </lineage>
</organism>